<evidence type="ECO:0000313" key="8">
    <source>
        <dbReference type="EMBL" id="MBB1488505.1"/>
    </source>
</evidence>
<dbReference type="Gene3D" id="3.90.380.10">
    <property type="entry name" value="Naphthalene 1,2-dioxygenase Alpha Subunit, Chain A, domain 1"/>
    <property type="match status" value="2"/>
</dbReference>
<keyword evidence="3" id="KW-0479">Metal-binding</keyword>
<dbReference type="EMBL" id="JACJFM010000029">
    <property type="protein sequence ID" value="MBB1488505.1"/>
    <property type="molecule type" value="Genomic_DNA"/>
</dbReference>
<dbReference type="Gene3D" id="2.102.10.10">
    <property type="entry name" value="Rieske [2Fe-2S] iron-sulphur domain"/>
    <property type="match status" value="1"/>
</dbReference>
<feature type="domain" description="Rieske" evidence="7">
    <location>
        <begin position="51"/>
        <end position="164"/>
    </location>
</feature>
<dbReference type="PRINTS" id="PR00090">
    <property type="entry name" value="RNGDIOXGNASE"/>
</dbReference>
<keyword evidence="8" id="KW-0223">Dioxygenase</keyword>
<dbReference type="CDD" id="cd00680">
    <property type="entry name" value="RHO_alpha_C"/>
    <property type="match status" value="1"/>
</dbReference>
<dbReference type="AlphaFoldDB" id="A0A839IT74"/>
<evidence type="ECO:0000256" key="1">
    <source>
        <dbReference type="ARBA" id="ARBA00001962"/>
    </source>
</evidence>
<dbReference type="Proteomes" id="UP000565262">
    <property type="component" value="Unassembled WGS sequence"/>
</dbReference>
<dbReference type="GO" id="GO:0005506">
    <property type="term" value="F:iron ion binding"/>
    <property type="evidence" value="ECO:0007669"/>
    <property type="project" value="InterPro"/>
</dbReference>
<keyword evidence="2" id="KW-0001">2Fe-2S</keyword>
<dbReference type="SUPFAM" id="SSF50022">
    <property type="entry name" value="ISP domain"/>
    <property type="match status" value="1"/>
</dbReference>
<evidence type="ECO:0000259" key="7">
    <source>
        <dbReference type="PROSITE" id="PS51296"/>
    </source>
</evidence>
<evidence type="ECO:0000256" key="2">
    <source>
        <dbReference type="ARBA" id="ARBA00022714"/>
    </source>
</evidence>
<dbReference type="InterPro" id="IPR001663">
    <property type="entry name" value="Rng_hydr_dOase-A"/>
</dbReference>
<comment type="caution">
    <text evidence="8">The sequence shown here is derived from an EMBL/GenBank/DDBJ whole genome shotgun (WGS) entry which is preliminary data.</text>
</comment>
<dbReference type="PANTHER" id="PTHR43756">
    <property type="entry name" value="CHOLINE MONOOXYGENASE, CHLOROPLASTIC"/>
    <property type="match status" value="1"/>
</dbReference>
<sequence length="396" mass="44196">MSEKTKQQLIPAEVLDAVRQPIAEANGMPNAVYDDPALFEFERDNVLGKTWAGLAFTNELPKNGFAKPVDFMGLPLAMMRNRDGEIKVFHNICSHRGMIMLREETEVEGMVRCPYHSWTYDLNGNLKGTPHIGGVGKHTAEGFVCEKHGLKEVRTATWMGILFINLSGDAQPFDEFIAPLVNRWEEFTGKGGFEKVSPAPTGSNMELTVEANWKLAVENYCEAYHLPWVHPSLNTYSPLDQHYNLVINDYMSGQGSYTYNLSDVAGTSLPQFTDWPQDKIRQAEYISLYPNVLLGVQADHAFAIILQPQSNSRTLEKLQLSYVGDTSSGDEFAACRSAVLESWKVVFGEDVFAVEGMQDGRKSPAFTGGVFSPVLDGPTHHFHTWTAEQYARAQES</sequence>
<name>A0A839IT74_9GAMM</name>
<dbReference type="InterPro" id="IPR036922">
    <property type="entry name" value="Rieske_2Fe-2S_sf"/>
</dbReference>
<keyword evidence="4" id="KW-0560">Oxidoreductase</keyword>
<evidence type="ECO:0000256" key="3">
    <source>
        <dbReference type="ARBA" id="ARBA00022723"/>
    </source>
</evidence>
<evidence type="ECO:0000313" key="9">
    <source>
        <dbReference type="Proteomes" id="UP000565262"/>
    </source>
</evidence>
<dbReference type="Pfam" id="PF00848">
    <property type="entry name" value="Ring_hydroxyl_A"/>
    <property type="match status" value="1"/>
</dbReference>
<dbReference type="GO" id="GO:0051537">
    <property type="term" value="F:2 iron, 2 sulfur cluster binding"/>
    <property type="evidence" value="ECO:0007669"/>
    <property type="project" value="UniProtKB-KW"/>
</dbReference>
<comment type="cofactor">
    <cofactor evidence="1">
        <name>Fe cation</name>
        <dbReference type="ChEBI" id="CHEBI:24875"/>
    </cofactor>
</comment>
<keyword evidence="6" id="KW-0411">Iron-sulfur</keyword>
<proteinExistence type="predicted"/>
<organism evidence="8 9">
    <name type="scientific">Oceanospirillum sediminis</name>
    <dbReference type="NCBI Taxonomy" id="2760088"/>
    <lineage>
        <taxon>Bacteria</taxon>
        <taxon>Pseudomonadati</taxon>
        <taxon>Pseudomonadota</taxon>
        <taxon>Gammaproteobacteria</taxon>
        <taxon>Oceanospirillales</taxon>
        <taxon>Oceanospirillaceae</taxon>
        <taxon>Oceanospirillum</taxon>
    </lineage>
</organism>
<dbReference type="GO" id="GO:0051213">
    <property type="term" value="F:dioxygenase activity"/>
    <property type="evidence" value="ECO:0007669"/>
    <property type="project" value="UniProtKB-KW"/>
</dbReference>
<evidence type="ECO:0000256" key="5">
    <source>
        <dbReference type="ARBA" id="ARBA00023004"/>
    </source>
</evidence>
<gene>
    <name evidence="8" type="ORF">H4O21_18025</name>
</gene>
<dbReference type="InterPro" id="IPR017941">
    <property type="entry name" value="Rieske_2Fe-2S"/>
</dbReference>
<evidence type="ECO:0000256" key="6">
    <source>
        <dbReference type="ARBA" id="ARBA00023014"/>
    </source>
</evidence>
<dbReference type="PANTHER" id="PTHR43756:SF5">
    <property type="entry name" value="CHOLINE MONOOXYGENASE, CHLOROPLASTIC"/>
    <property type="match status" value="1"/>
</dbReference>
<keyword evidence="5" id="KW-0408">Iron</keyword>
<dbReference type="PROSITE" id="PS51296">
    <property type="entry name" value="RIESKE"/>
    <property type="match status" value="1"/>
</dbReference>
<dbReference type="SUPFAM" id="SSF55961">
    <property type="entry name" value="Bet v1-like"/>
    <property type="match status" value="1"/>
</dbReference>
<dbReference type="Pfam" id="PF00355">
    <property type="entry name" value="Rieske"/>
    <property type="match status" value="1"/>
</dbReference>
<accession>A0A839IT74</accession>
<dbReference type="InterPro" id="IPR015879">
    <property type="entry name" value="Ring_hydroxy_dOase_asu_C_dom"/>
</dbReference>
<reference evidence="8 9" key="1">
    <citation type="submission" date="2020-08" db="EMBL/GenBank/DDBJ databases">
        <title>Oceanospirillum sp. nov. isolated from marine sediment.</title>
        <authorList>
            <person name="Ji X."/>
        </authorList>
    </citation>
    <scope>NUCLEOTIDE SEQUENCE [LARGE SCALE GENOMIC DNA]</scope>
    <source>
        <strain evidence="8 9">D5</strain>
    </source>
</reference>
<dbReference type="RefSeq" id="WP_182810273.1">
    <property type="nucleotide sequence ID" value="NZ_JACJFM010000029.1"/>
</dbReference>
<protein>
    <submittedName>
        <fullName evidence="8">Aromatic ring-hydroxylating dioxygenase subunit alpha</fullName>
    </submittedName>
</protein>
<evidence type="ECO:0000256" key="4">
    <source>
        <dbReference type="ARBA" id="ARBA00023002"/>
    </source>
</evidence>
<keyword evidence="9" id="KW-1185">Reference proteome</keyword>
<dbReference type="CDD" id="cd03469">
    <property type="entry name" value="Rieske_RO_Alpha_N"/>
    <property type="match status" value="1"/>
</dbReference>